<name>A0ABS7ZCG7_9SPHI</name>
<comment type="caution">
    <text evidence="8">The sequence shown here is derived from an EMBL/GenBank/DDBJ whole genome shotgun (WGS) entry which is preliminary data.</text>
</comment>
<dbReference type="RefSeq" id="WP_225554983.1">
    <property type="nucleotide sequence ID" value="NZ_JADEYP010000039.1"/>
</dbReference>
<dbReference type="Gene3D" id="1.25.40.900">
    <property type="match status" value="1"/>
</dbReference>
<accession>A0ABS7ZCG7</accession>
<evidence type="ECO:0000256" key="2">
    <source>
        <dbReference type="ARBA" id="ARBA00006275"/>
    </source>
</evidence>
<reference evidence="8" key="1">
    <citation type="submission" date="2020-10" db="EMBL/GenBank/DDBJ databases">
        <authorList>
            <person name="Lu T."/>
            <person name="Wang Q."/>
            <person name="Han X."/>
        </authorList>
    </citation>
    <scope>NUCLEOTIDE SEQUENCE</scope>
    <source>
        <strain evidence="8">WQ 366</strain>
    </source>
</reference>
<sequence>MKIFKYTLLATALIFSSCGKGFLEIEPIGQLGKEQLFADVNGVRDALTGSYSLVAKFMQSEYGIYGDLRADDVTRINTPGSNYMLNDYSYIFNEEDATGSTMTIWADGYAALNNINNVIEGAEELLAGRLNGVETASLQKYVAEAQVLRATVFLALCNVYSQHFTYTADASHLGIPLPLRTPAPGVKLARATVKETYAQIIADLKAGIEGLTQVNNYRIYANADAAKGLLSRVYLYMGDYENAVKYASEVINSGKNNLVPAVDYLDMYISNAQRTDFSSIKSEVLWQMNPSSVSSQYMASFYNSVNFLGSTNSTYLNLFEANDVRRSMIASTASGNKTLKYGTYEGVSNALWPVNYKVIRSAEVILNRAESYYKQQKYDLAVADIKTIKARALNKSPESISVSYASPEELFTIIKNERRKELGFEGHRLYDIFRYKESVNRGAGCNAGMCSISYPNDIFVLPIPKTELDANELIKPNPTVNN</sequence>
<feature type="domain" description="SusD-like N-terminal" evidence="7">
    <location>
        <begin position="84"/>
        <end position="235"/>
    </location>
</feature>
<feature type="domain" description="RagB/SusD" evidence="6">
    <location>
        <begin position="307"/>
        <end position="478"/>
    </location>
</feature>
<gene>
    <name evidence="8" type="ORF">IPZ78_15900</name>
</gene>
<dbReference type="PROSITE" id="PS51257">
    <property type="entry name" value="PROKAR_LIPOPROTEIN"/>
    <property type="match status" value="1"/>
</dbReference>
<evidence type="ECO:0000256" key="3">
    <source>
        <dbReference type="ARBA" id="ARBA00022729"/>
    </source>
</evidence>
<evidence type="ECO:0000256" key="5">
    <source>
        <dbReference type="ARBA" id="ARBA00023237"/>
    </source>
</evidence>
<proteinExistence type="inferred from homology"/>
<dbReference type="Pfam" id="PF14322">
    <property type="entry name" value="SusD-like_3"/>
    <property type="match status" value="1"/>
</dbReference>
<evidence type="ECO:0000313" key="8">
    <source>
        <dbReference type="EMBL" id="MCA5006624.1"/>
    </source>
</evidence>
<evidence type="ECO:0000256" key="4">
    <source>
        <dbReference type="ARBA" id="ARBA00023136"/>
    </source>
</evidence>
<dbReference type="Gene3D" id="2.20.20.130">
    <property type="match status" value="1"/>
</dbReference>
<keyword evidence="9" id="KW-1185">Reference proteome</keyword>
<evidence type="ECO:0000256" key="1">
    <source>
        <dbReference type="ARBA" id="ARBA00004442"/>
    </source>
</evidence>
<dbReference type="EMBL" id="JADEYP010000039">
    <property type="protein sequence ID" value="MCA5006624.1"/>
    <property type="molecule type" value="Genomic_DNA"/>
</dbReference>
<protein>
    <submittedName>
        <fullName evidence="8">RagB/SusD family nutrient uptake outer membrane protein</fullName>
    </submittedName>
</protein>
<keyword evidence="4" id="KW-0472">Membrane</keyword>
<dbReference type="Gene3D" id="1.25.40.390">
    <property type="match status" value="1"/>
</dbReference>
<keyword evidence="5" id="KW-0998">Cell outer membrane</keyword>
<dbReference type="InterPro" id="IPR012944">
    <property type="entry name" value="SusD_RagB_dom"/>
</dbReference>
<comment type="subcellular location">
    <subcellularLocation>
        <location evidence="1">Cell outer membrane</location>
    </subcellularLocation>
</comment>
<dbReference type="Pfam" id="PF07980">
    <property type="entry name" value="SusD_RagB"/>
    <property type="match status" value="1"/>
</dbReference>
<evidence type="ECO:0000259" key="6">
    <source>
        <dbReference type="Pfam" id="PF07980"/>
    </source>
</evidence>
<comment type="similarity">
    <text evidence="2">Belongs to the SusD family.</text>
</comment>
<dbReference type="InterPro" id="IPR033985">
    <property type="entry name" value="SusD-like_N"/>
</dbReference>
<dbReference type="SUPFAM" id="SSF48452">
    <property type="entry name" value="TPR-like"/>
    <property type="match status" value="1"/>
</dbReference>
<evidence type="ECO:0000313" key="9">
    <source>
        <dbReference type="Proteomes" id="UP001165302"/>
    </source>
</evidence>
<dbReference type="InterPro" id="IPR011990">
    <property type="entry name" value="TPR-like_helical_dom_sf"/>
</dbReference>
<evidence type="ECO:0000259" key="7">
    <source>
        <dbReference type="Pfam" id="PF14322"/>
    </source>
</evidence>
<keyword evidence="3" id="KW-0732">Signal</keyword>
<organism evidence="8 9">
    <name type="scientific">Sphingobacterium bovistauri</name>
    <dbReference type="NCBI Taxonomy" id="2781959"/>
    <lineage>
        <taxon>Bacteria</taxon>
        <taxon>Pseudomonadati</taxon>
        <taxon>Bacteroidota</taxon>
        <taxon>Sphingobacteriia</taxon>
        <taxon>Sphingobacteriales</taxon>
        <taxon>Sphingobacteriaceae</taxon>
        <taxon>Sphingobacterium</taxon>
    </lineage>
</organism>
<dbReference type="Proteomes" id="UP001165302">
    <property type="component" value="Unassembled WGS sequence"/>
</dbReference>